<evidence type="ECO:0000256" key="7">
    <source>
        <dbReference type="ARBA" id="ARBA00023306"/>
    </source>
</evidence>
<evidence type="ECO:0000313" key="10">
    <source>
        <dbReference type="Proteomes" id="UP001519325"/>
    </source>
</evidence>
<evidence type="ECO:0000256" key="1">
    <source>
        <dbReference type="ARBA" id="ARBA00004496"/>
    </source>
</evidence>
<evidence type="ECO:0000256" key="4">
    <source>
        <dbReference type="ARBA" id="ARBA00022490"/>
    </source>
</evidence>
<evidence type="ECO:0000256" key="5">
    <source>
        <dbReference type="ARBA" id="ARBA00022618"/>
    </source>
</evidence>
<evidence type="ECO:0000256" key="8">
    <source>
        <dbReference type="ARBA" id="ARBA00031737"/>
    </source>
</evidence>
<reference evidence="9 10" key="1">
    <citation type="submission" date="2021-03" db="EMBL/GenBank/DDBJ databases">
        <title>Sequencing the genomes of 1000 actinobacteria strains.</title>
        <authorList>
            <person name="Klenk H.-P."/>
        </authorList>
    </citation>
    <scope>NUCLEOTIDE SEQUENCE [LARGE SCALE GENOMIC DNA]</scope>
    <source>
        <strain evidence="9 10">DSM 45516</strain>
    </source>
</reference>
<comment type="subcellular location">
    <subcellularLocation>
        <location evidence="1">Cytoplasm</location>
    </subcellularLocation>
</comment>
<dbReference type="InterPro" id="IPR007793">
    <property type="entry name" value="DivIVA_fam"/>
</dbReference>
<dbReference type="EMBL" id="JAGGMR010000001">
    <property type="protein sequence ID" value="MBP2189079.1"/>
    <property type="molecule type" value="Genomic_DNA"/>
</dbReference>
<keyword evidence="4" id="KW-0963">Cytoplasm</keyword>
<evidence type="ECO:0000256" key="2">
    <source>
        <dbReference type="ARBA" id="ARBA00009008"/>
    </source>
</evidence>
<keyword evidence="5" id="KW-0132">Cell division</keyword>
<accession>A0ABS4QBK5</accession>
<organism evidence="9 10">
    <name type="scientific">Nocardia goodfellowii</name>
    <dbReference type="NCBI Taxonomy" id="882446"/>
    <lineage>
        <taxon>Bacteria</taxon>
        <taxon>Bacillati</taxon>
        <taxon>Actinomycetota</taxon>
        <taxon>Actinomycetes</taxon>
        <taxon>Mycobacteriales</taxon>
        <taxon>Nocardiaceae</taxon>
        <taxon>Nocardia</taxon>
    </lineage>
</organism>
<sequence>MPLTPEDIQLVQFKKPKFGQRGYDVQQVDEFLDEVAATLQALYARIAELDGTAAKQDPTLPF</sequence>
<keyword evidence="6" id="KW-0175">Coiled coil</keyword>
<dbReference type="PANTHER" id="PTHR35794:SF2">
    <property type="entry name" value="CELL DIVISION PROTEIN DIVIVA"/>
    <property type="match status" value="1"/>
</dbReference>
<dbReference type="InterPro" id="IPR019933">
    <property type="entry name" value="DivIVA_domain"/>
</dbReference>
<dbReference type="Gene3D" id="6.10.250.660">
    <property type="match status" value="1"/>
</dbReference>
<dbReference type="PANTHER" id="PTHR35794">
    <property type="entry name" value="CELL DIVISION PROTEIN DIVIVA"/>
    <property type="match status" value="1"/>
</dbReference>
<evidence type="ECO:0000256" key="3">
    <source>
        <dbReference type="ARBA" id="ARBA00018787"/>
    </source>
</evidence>
<proteinExistence type="inferred from homology"/>
<dbReference type="RefSeq" id="WP_209887236.1">
    <property type="nucleotide sequence ID" value="NZ_JAGGMR010000001.1"/>
</dbReference>
<protein>
    <recommendedName>
        <fullName evidence="3">Cell wall synthesis protein Wag31</fullName>
    </recommendedName>
    <alternativeName>
        <fullName evidence="8">Antigen 84</fullName>
    </alternativeName>
</protein>
<dbReference type="Proteomes" id="UP001519325">
    <property type="component" value="Unassembled WGS sequence"/>
</dbReference>
<evidence type="ECO:0000256" key="6">
    <source>
        <dbReference type="ARBA" id="ARBA00023054"/>
    </source>
</evidence>
<comment type="caution">
    <text evidence="9">The sequence shown here is derived from an EMBL/GenBank/DDBJ whole genome shotgun (WGS) entry which is preliminary data.</text>
</comment>
<comment type="similarity">
    <text evidence="2">Belongs to the DivIVA family.</text>
</comment>
<dbReference type="Pfam" id="PF05103">
    <property type="entry name" value="DivIVA"/>
    <property type="match status" value="1"/>
</dbReference>
<name>A0ABS4QBK5_9NOCA</name>
<dbReference type="NCBIfam" id="TIGR03544">
    <property type="entry name" value="DivI1A_domain"/>
    <property type="match status" value="1"/>
</dbReference>
<gene>
    <name evidence="9" type="ORF">BJ987_001980</name>
</gene>
<keyword evidence="10" id="KW-1185">Reference proteome</keyword>
<keyword evidence="7" id="KW-0131">Cell cycle</keyword>
<evidence type="ECO:0000313" key="9">
    <source>
        <dbReference type="EMBL" id="MBP2189079.1"/>
    </source>
</evidence>